<dbReference type="GO" id="GO:0005524">
    <property type="term" value="F:ATP binding"/>
    <property type="evidence" value="ECO:0007669"/>
    <property type="project" value="UniProtKB-KW"/>
</dbReference>
<comment type="caution">
    <text evidence="12">The sequence shown here is derived from an EMBL/GenBank/DDBJ whole genome shotgun (WGS) entry which is preliminary data.</text>
</comment>
<dbReference type="InterPro" id="IPR017959">
    <property type="entry name" value="Asn/Gln-tRNA_amidoTrfase_suB/E"/>
</dbReference>
<evidence type="ECO:0000313" key="12">
    <source>
        <dbReference type="EMBL" id="PJE73908.1"/>
    </source>
</evidence>
<evidence type="ECO:0000256" key="3">
    <source>
        <dbReference type="ARBA" id="ARBA00022598"/>
    </source>
</evidence>
<dbReference type="NCBIfam" id="NF004012">
    <property type="entry name" value="PRK05477.1-2"/>
    <property type="match status" value="1"/>
</dbReference>
<accession>A0A2M8LBC7</accession>
<dbReference type="EMBL" id="PFEQ01000014">
    <property type="protein sequence ID" value="PJE73908.1"/>
    <property type="molecule type" value="Genomic_DNA"/>
</dbReference>
<keyword evidence="6 10" id="KW-0648">Protein biosynthesis</keyword>
<sequence>MNEYTLTVGLEIHAELATVTKMFCDSKNDPFNSAPNANVCPICMGHPGTLPVINKEAVRHVLRVGQAIGGIIADFTEFDRKNYFYPDIPKGYQISQYAYPLITGGEVAGVKITRVHLEEDTASSGHDEGDYSLVDFNRAGVPLMELVTEPVIHSAKEAGDFGRELQLLLRYLGASEANMEKGEMRVEANISISPKSQVESGKLGTKVEVKNLNSFRSVERAIAYEYDRHVALLEKGEAIVQETRGWDDSKGATFSQRKKEDSHDYRYFPDPDLPKLKISEIPEFSATRLAESLPELPSQRRLRYEKEYGIKGQDIEVYVTNPELARFFEEAVIKLEKKSQVVLLSNYLSTDLLGIVKKIFGEGEEGRVWDTKVTPASLASLVALIDTKTLSSRGAKDTLALLVAEGGDAKEIAETNGLIQKSDPVALESMVKEVLSENQIAVDEYKKGKVASLMFLVGQGMKKSKGSANPEMLKEIFIKNLS</sequence>
<evidence type="ECO:0000256" key="9">
    <source>
        <dbReference type="ARBA" id="ARBA00047913"/>
    </source>
</evidence>
<dbReference type="GO" id="GO:0016740">
    <property type="term" value="F:transferase activity"/>
    <property type="evidence" value="ECO:0007669"/>
    <property type="project" value="UniProtKB-KW"/>
</dbReference>
<dbReference type="GO" id="GO:0050566">
    <property type="term" value="F:asparaginyl-tRNA synthase (glutamine-hydrolyzing) activity"/>
    <property type="evidence" value="ECO:0007669"/>
    <property type="project" value="RHEA"/>
</dbReference>
<comment type="subunit">
    <text evidence="2 10">Heterotrimer of A, B and C subunits.</text>
</comment>
<dbReference type="NCBIfam" id="NF004014">
    <property type="entry name" value="PRK05477.1-4"/>
    <property type="match status" value="1"/>
</dbReference>
<dbReference type="Pfam" id="PF02934">
    <property type="entry name" value="GatB_N"/>
    <property type="match status" value="1"/>
</dbReference>
<gene>
    <name evidence="10" type="primary">gatB</name>
    <name evidence="12" type="ORF">COV01_03640</name>
</gene>
<evidence type="ECO:0000256" key="2">
    <source>
        <dbReference type="ARBA" id="ARBA00011123"/>
    </source>
</evidence>
<dbReference type="InterPro" id="IPR003789">
    <property type="entry name" value="Asn/Gln_tRNA_amidoTrase-B-like"/>
</dbReference>
<dbReference type="PANTHER" id="PTHR11659">
    <property type="entry name" value="GLUTAMYL-TRNA GLN AMIDOTRANSFERASE SUBUNIT B MITOCHONDRIAL AND PROKARYOTIC PET112-RELATED"/>
    <property type="match status" value="1"/>
</dbReference>
<dbReference type="FunFam" id="1.10.10.410:FF:000001">
    <property type="entry name" value="Aspartyl/glutamyl-tRNA(Asn/Gln) amidotransferase subunit B"/>
    <property type="match status" value="1"/>
</dbReference>
<evidence type="ECO:0000256" key="5">
    <source>
        <dbReference type="ARBA" id="ARBA00022840"/>
    </source>
</evidence>
<comment type="function">
    <text evidence="7 10">Allows the formation of correctly charged Asn-tRNA(Asn) or Gln-tRNA(Gln) through the transamidation of misacylated Asp-tRNA(Asn) or Glu-tRNA(Gln) in organisms which lack either or both of asparaginyl-tRNA or glutaminyl-tRNA synthetases. The reaction takes place in the presence of glutamine and ATP through an activated phospho-Asp-tRNA(Asn) or phospho-Glu-tRNA(Gln).</text>
</comment>
<organism evidence="12 13">
    <name type="scientific">Candidatus Taylorbacteria bacterium CG10_big_fil_rev_8_21_14_0_10_41_48</name>
    <dbReference type="NCBI Taxonomy" id="1975024"/>
    <lineage>
        <taxon>Bacteria</taxon>
        <taxon>Candidatus Tayloriibacteriota</taxon>
    </lineage>
</organism>
<protein>
    <recommendedName>
        <fullName evidence="10">Aspartyl/glutamyl-tRNA(Asn/Gln) amidotransferase subunit B</fullName>
        <shortName evidence="10">Asp/Glu-ADT subunit B</shortName>
        <ecNumber evidence="10">6.3.5.-</ecNumber>
    </recommendedName>
</protein>
<dbReference type="InterPro" id="IPR017958">
    <property type="entry name" value="Gln-tRNA_amidoTrfase_suB_CS"/>
</dbReference>
<dbReference type="SUPFAM" id="SSF89095">
    <property type="entry name" value="GatB/YqeY motif"/>
    <property type="match status" value="1"/>
</dbReference>
<comment type="similarity">
    <text evidence="1 10">Belongs to the GatB/GatE family. GatB subfamily.</text>
</comment>
<keyword evidence="12" id="KW-0808">Transferase</keyword>
<proteinExistence type="inferred from homology"/>
<dbReference type="Gene3D" id="1.10.10.410">
    <property type="match status" value="1"/>
</dbReference>
<dbReference type="GO" id="GO:0050567">
    <property type="term" value="F:glutaminyl-tRNA synthase (glutamine-hydrolyzing) activity"/>
    <property type="evidence" value="ECO:0007669"/>
    <property type="project" value="UniProtKB-UniRule"/>
</dbReference>
<dbReference type="EC" id="6.3.5.-" evidence="10"/>
<evidence type="ECO:0000256" key="7">
    <source>
        <dbReference type="ARBA" id="ARBA00024799"/>
    </source>
</evidence>
<dbReference type="GO" id="GO:0006412">
    <property type="term" value="P:translation"/>
    <property type="evidence" value="ECO:0007669"/>
    <property type="project" value="UniProtKB-UniRule"/>
</dbReference>
<reference evidence="13" key="1">
    <citation type="submission" date="2017-09" db="EMBL/GenBank/DDBJ databases">
        <title>Depth-based differentiation of microbial function through sediment-hosted aquifers and enrichment of novel symbionts in the deep terrestrial subsurface.</title>
        <authorList>
            <person name="Probst A.J."/>
            <person name="Ladd B."/>
            <person name="Jarett J.K."/>
            <person name="Geller-Mcgrath D.E."/>
            <person name="Sieber C.M.K."/>
            <person name="Emerson J.B."/>
            <person name="Anantharaman K."/>
            <person name="Thomas B.C."/>
            <person name="Malmstrom R."/>
            <person name="Stieglmeier M."/>
            <person name="Klingl A."/>
            <person name="Woyke T."/>
            <person name="Ryan C.M."/>
            <person name="Banfield J.F."/>
        </authorList>
    </citation>
    <scope>NUCLEOTIDE SEQUENCE [LARGE SCALE GENOMIC DNA]</scope>
</reference>
<keyword evidence="4 10" id="KW-0547">Nucleotide-binding</keyword>
<feature type="domain" description="Asn/Gln amidotransferase" evidence="11">
    <location>
        <begin position="326"/>
        <end position="481"/>
    </location>
</feature>
<keyword evidence="3 10" id="KW-0436">Ligase</keyword>
<evidence type="ECO:0000256" key="10">
    <source>
        <dbReference type="HAMAP-Rule" id="MF_00121"/>
    </source>
</evidence>
<evidence type="ECO:0000259" key="11">
    <source>
        <dbReference type="SMART" id="SM00845"/>
    </source>
</evidence>
<dbReference type="AlphaFoldDB" id="A0A2M8LBC7"/>
<dbReference type="InterPro" id="IPR018027">
    <property type="entry name" value="Asn/Gln_amidotransferase"/>
</dbReference>
<dbReference type="PROSITE" id="PS01234">
    <property type="entry name" value="GATB"/>
    <property type="match status" value="1"/>
</dbReference>
<evidence type="ECO:0000256" key="6">
    <source>
        <dbReference type="ARBA" id="ARBA00022917"/>
    </source>
</evidence>
<dbReference type="SUPFAM" id="SSF55931">
    <property type="entry name" value="Glutamine synthetase/guanido kinase"/>
    <property type="match status" value="1"/>
</dbReference>
<evidence type="ECO:0000256" key="4">
    <source>
        <dbReference type="ARBA" id="ARBA00022741"/>
    </source>
</evidence>
<dbReference type="InterPro" id="IPR014746">
    <property type="entry name" value="Gln_synth/guanido_kin_cat_dom"/>
</dbReference>
<dbReference type="Proteomes" id="UP000228700">
    <property type="component" value="Unassembled WGS sequence"/>
</dbReference>
<dbReference type="Pfam" id="PF02637">
    <property type="entry name" value="GatB_Yqey"/>
    <property type="match status" value="1"/>
</dbReference>
<dbReference type="SMART" id="SM00845">
    <property type="entry name" value="GatB_Yqey"/>
    <property type="match status" value="1"/>
</dbReference>
<dbReference type="NCBIfam" id="TIGR00133">
    <property type="entry name" value="gatB"/>
    <property type="match status" value="1"/>
</dbReference>
<evidence type="ECO:0000313" key="13">
    <source>
        <dbReference type="Proteomes" id="UP000228700"/>
    </source>
</evidence>
<dbReference type="HAMAP" id="MF_00121">
    <property type="entry name" value="GatB"/>
    <property type="match status" value="1"/>
</dbReference>
<comment type="catalytic activity">
    <reaction evidence="8 10">
        <text>L-aspartyl-tRNA(Asn) + L-glutamine + ATP + H2O = L-asparaginyl-tRNA(Asn) + L-glutamate + ADP + phosphate + 2 H(+)</text>
        <dbReference type="Rhea" id="RHEA:14513"/>
        <dbReference type="Rhea" id="RHEA-COMP:9674"/>
        <dbReference type="Rhea" id="RHEA-COMP:9677"/>
        <dbReference type="ChEBI" id="CHEBI:15377"/>
        <dbReference type="ChEBI" id="CHEBI:15378"/>
        <dbReference type="ChEBI" id="CHEBI:29985"/>
        <dbReference type="ChEBI" id="CHEBI:30616"/>
        <dbReference type="ChEBI" id="CHEBI:43474"/>
        <dbReference type="ChEBI" id="CHEBI:58359"/>
        <dbReference type="ChEBI" id="CHEBI:78515"/>
        <dbReference type="ChEBI" id="CHEBI:78516"/>
        <dbReference type="ChEBI" id="CHEBI:456216"/>
    </reaction>
</comment>
<dbReference type="InterPro" id="IPR023168">
    <property type="entry name" value="GatB_Yqey_C_2"/>
</dbReference>
<name>A0A2M8LBC7_9BACT</name>
<comment type="catalytic activity">
    <reaction evidence="9 10">
        <text>L-glutamyl-tRNA(Gln) + L-glutamine + ATP + H2O = L-glutaminyl-tRNA(Gln) + L-glutamate + ADP + phosphate + H(+)</text>
        <dbReference type="Rhea" id="RHEA:17521"/>
        <dbReference type="Rhea" id="RHEA-COMP:9681"/>
        <dbReference type="Rhea" id="RHEA-COMP:9684"/>
        <dbReference type="ChEBI" id="CHEBI:15377"/>
        <dbReference type="ChEBI" id="CHEBI:15378"/>
        <dbReference type="ChEBI" id="CHEBI:29985"/>
        <dbReference type="ChEBI" id="CHEBI:30616"/>
        <dbReference type="ChEBI" id="CHEBI:43474"/>
        <dbReference type="ChEBI" id="CHEBI:58359"/>
        <dbReference type="ChEBI" id="CHEBI:78520"/>
        <dbReference type="ChEBI" id="CHEBI:78521"/>
        <dbReference type="ChEBI" id="CHEBI:456216"/>
    </reaction>
</comment>
<evidence type="ECO:0000256" key="1">
    <source>
        <dbReference type="ARBA" id="ARBA00005306"/>
    </source>
</evidence>
<evidence type="ECO:0000256" key="8">
    <source>
        <dbReference type="ARBA" id="ARBA00047380"/>
    </source>
</evidence>
<dbReference type="InterPro" id="IPR004413">
    <property type="entry name" value="GatB"/>
</dbReference>
<keyword evidence="5 10" id="KW-0067">ATP-binding</keyword>
<dbReference type="InterPro" id="IPR006075">
    <property type="entry name" value="Asn/Gln-tRNA_Trfase_suB/E_cat"/>
</dbReference>